<evidence type="ECO:0000256" key="1">
    <source>
        <dbReference type="SAM" id="MobiDB-lite"/>
    </source>
</evidence>
<reference evidence="2" key="1">
    <citation type="submission" date="2016-10" db="EMBL/GenBank/DDBJ databases">
        <title>Sequence of Gallionella enrichment culture.</title>
        <authorList>
            <person name="Poehlein A."/>
            <person name="Muehling M."/>
            <person name="Daniel R."/>
        </authorList>
    </citation>
    <scope>NUCLEOTIDE SEQUENCE</scope>
</reference>
<accession>A0A1J5QGB3</accession>
<proteinExistence type="predicted"/>
<comment type="caution">
    <text evidence="2">The sequence shown here is derived from an EMBL/GenBank/DDBJ whole genome shotgun (WGS) entry which is preliminary data.</text>
</comment>
<dbReference type="AlphaFoldDB" id="A0A1J5QGB3"/>
<sequence>MRQEGVLLALVETVHFVDEHQRRAARGARRLGLLDRVADVLDAAEHRRDRDELGVEAARDQLRQRRLADPGRPPQDHRMQAAHLEGQAQRLARVEQLGLADDLVERAWTQPLGQRHAAGGRVVEQAGGHRTRFSAGRAPRRRPGWRTGTSPAAMTGCAAAPRT</sequence>
<organism evidence="2">
    <name type="scientific">mine drainage metagenome</name>
    <dbReference type="NCBI Taxonomy" id="410659"/>
    <lineage>
        <taxon>unclassified sequences</taxon>
        <taxon>metagenomes</taxon>
        <taxon>ecological metagenomes</taxon>
    </lineage>
</organism>
<dbReference type="EMBL" id="MLJW01000823">
    <property type="protein sequence ID" value="OIQ82274.1"/>
    <property type="molecule type" value="Genomic_DNA"/>
</dbReference>
<gene>
    <name evidence="2" type="ORF">GALL_359500</name>
</gene>
<feature type="region of interest" description="Disordered" evidence="1">
    <location>
        <begin position="48"/>
        <end position="82"/>
    </location>
</feature>
<feature type="region of interest" description="Disordered" evidence="1">
    <location>
        <begin position="128"/>
        <end position="163"/>
    </location>
</feature>
<evidence type="ECO:0000313" key="2">
    <source>
        <dbReference type="EMBL" id="OIQ82274.1"/>
    </source>
</evidence>
<name>A0A1J5QGB3_9ZZZZ</name>
<protein>
    <submittedName>
        <fullName evidence="2">Uncharacterized protein</fullName>
    </submittedName>
</protein>
<feature type="compositionally biased region" description="Basic and acidic residues" evidence="1">
    <location>
        <begin position="48"/>
        <end position="79"/>
    </location>
</feature>